<protein>
    <submittedName>
        <fullName evidence="3">Multi-sensor signal transduction histidine kinase</fullName>
        <ecNumber evidence="3">2.7.13.3</ecNumber>
    </submittedName>
</protein>
<dbReference type="InterPro" id="IPR010559">
    <property type="entry name" value="Sig_transdc_His_kin_internal"/>
</dbReference>
<feature type="domain" description="Signal transduction histidine kinase internal region" evidence="2">
    <location>
        <begin position="385"/>
        <end position="464"/>
    </location>
</feature>
<dbReference type="Proteomes" id="UP000095651">
    <property type="component" value="Unassembled WGS sequence"/>
</dbReference>
<reference evidence="3 4" key="1">
    <citation type="submission" date="2015-09" db="EMBL/GenBank/DDBJ databases">
        <authorList>
            <consortium name="Pathogen Informatics"/>
        </authorList>
    </citation>
    <scope>NUCLEOTIDE SEQUENCE [LARGE SCALE GENOMIC DNA]</scope>
    <source>
        <strain evidence="3 4">2789STDY5608850</strain>
    </source>
</reference>
<keyword evidence="3" id="KW-0418">Kinase</keyword>
<keyword evidence="1" id="KW-0472">Membrane</keyword>
<dbReference type="EMBL" id="CYZE01000010">
    <property type="protein sequence ID" value="CUO69847.1"/>
    <property type="molecule type" value="Genomic_DNA"/>
</dbReference>
<dbReference type="Pfam" id="PF06580">
    <property type="entry name" value="His_kinase"/>
    <property type="match status" value="1"/>
</dbReference>
<dbReference type="InterPro" id="IPR050640">
    <property type="entry name" value="Bact_2-comp_sensor_kinase"/>
</dbReference>
<organism evidence="3 4">
    <name type="scientific">Hungatella hathewayi</name>
    <dbReference type="NCBI Taxonomy" id="154046"/>
    <lineage>
        <taxon>Bacteria</taxon>
        <taxon>Bacillati</taxon>
        <taxon>Bacillota</taxon>
        <taxon>Clostridia</taxon>
        <taxon>Lachnospirales</taxon>
        <taxon>Lachnospiraceae</taxon>
        <taxon>Hungatella</taxon>
    </lineage>
</organism>
<dbReference type="EC" id="2.7.13.3" evidence="3"/>
<dbReference type="Gene3D" id="3.30.565.10">
    <property type="entry name" value="Histidine kinase-like ATPase, C-terminal domain"/>
    <property type="match status" value="1"/>
</dbReference>
<feature type="transmembrane region" description="Helical" evidence="1">
    <location>
        <begin position="293"/>
        <end position="316"/>
    </location>
</feature>
<dbReference type="Gene3D" id="6.10.340.10">
    <property type="match status" value="1"/>
</dbReference>
<dbReference type="GO" id="GO:0016020">
    <property type="term" value="C:membrane"/>
    <property type="evidence" value="ECO:0007669"/>
    <property type="project" value="InterPro"/>
</dbReference>
<evidence type="ECO:0000313" key="3">
    <source>
        <dbReference type="EMBL" id="CUO69847.1"/>
    </source>
</evidence>
<evidence type="ECO:0000256" key="1">
    <source>
        <dbReference type="SAM" id="Phobius"/>
    </source>
</evidence>
<accession>A0A174H8W5</accession>
<dbReference type="PANTHER" id="PTHR34220:SF9">
    <property type="entry name" value="SIGNAL TRANSDUCTION HISTIDINE KINASE INTERNAL REGION DOMAIN-CONTAINING PROTEIN"/>
    <property type="match status" value="1"/>
</dbReference>
<evidence type="ECO:0000259" key="2">
    <source>
        <dbReference type="Pfam" id="PF06580"/>
    </source>
</evidence>
<dbReference type="PANTHER" id="PTHR34220">
    <property type="entry name" value="SENSOR HISTIDINE KINASE YPDA"/>
    <property type="match status" value="1"/>
</dbReference>
<gene>
    <name evidence="3" type="primary">yehU_24</name>
    <name evidence="3" type="ORF">ERS852407_03640</name>
</gene>
<dbReference type="AlphaFoldDB" id="A0A174H8W5"/>
<dbReference type="SUPFAM" id="SSF55874">
    <property type="entry name" value="ATPase domain of HSP90 chaperone/DNA topoisomerase II/histidine kinase"/>
    <property type="match status" value="1"/>
</dbReference>
<keyword evidence="3" id="KW-0808">Transferase</keyword>
<evidence type="ECO:0000313" key="4">
    <source>
        <dbReference type="Proteomes" id="UP000095651"/>
    </source>
</evidence>
<sequence length="601" mass="69881">MIRKIKERLKEIRVRLVFVYISILTAFFVCVLIFIIVENYQQYKKEEKQSMEYIARSVNMQLDNSVNHMNFILLDTISNQDFIAVLREIRKEGIGDRMQTYYRWEDIRDCITTQSSTRMLFRLNVITESGFFTSSNVDMVTNPSAKINNLEWLNQARTKKGEMLFLGPHRDPWGTEHRTVISAIRQIRNPIIELGFIEAQLEYEKVEQICKLAEPYHITIIDSGHLLFYTNRETEELQRADIEFLTDNKAMDSRINPVTGKRELTYVIESELTGLKCIVSQKISIVDMSIRSFWGIGIIGLILVVLMSAVIIYLFIKRMMKPLLELKSVLENTDLETLSKNEEYAITHSDINEINSLIRSFQRMNMRIKESLIRERNAYQMQMDARFDALQAQINPHFMHNMLNVIVNMTYENNAQEIPEVCNRLSENIRYSTSTKKQVATLREEVHFVENYLILMKRRFEDKLEYTMNVSNDFADQILVPKLALIPFVENAIYHPYYESQEGVIRLYIEIGGDIGSWYFRIQDNGNGFENGQIAALFEKMNDYLDTLGKTNLAGLEIGGLGIVNTYARLKLFFKGKAELEMMNAETGGAVVIIRGWDSNV</sequence>
<dbReference type="InterPro" id="IPR036890">
    <property type="entry name" value="HATPase_C_sf"/>
</dbReference>
<keyword evidence="1" id="KW-0812">Transmembrane</keyword>
<name>A0A174H8W5_9FIRM</name>
<proteinExistence type="predicted"/>
<keyword evidence="1" id="KW-1133">Transmembrane helix</keyword>
<feature type="transmembrane region" description="Helical" evidence="1">
    <location>
        <begin position="12"/>
        <end position="37"/>
    </location>
</feature>
<dbReference type="GO" id="GO:0000155">
    <property type="term" value="F:phosphorelay sensor kinase activity"/>
    <property type="evidence" value="ECO:0007669"/>
    <property type="project" value="InterPro"/>
</dbReference>